<comment type="caution">
    <text evidence="5">The sequence shown here is derived from an EMBL/GenBank/DDBJ whole genome shotgun (WGS) entry which is preliminary data.</text>
</comment>
<feature type="repeat" description="WD" evidence="3">
    <location>
        <begin position="44"/>
        <end position="78"/>
    </location>
</feature>
<dbReference type="Proteomes" id="UP000719766">
    <property type="component" value="Unassembled WGS sequence"/>
</dbReference>
<dbReference type="EMBL" id="JABBWE010000028">
    <property type="protein sequence ID" value="KAG1793979.1"/>
    <property type="molecule type" value="Genomic_DNA"/>
</dbReference>
<keyword evidence="1 3" id="KW-0853">WD repeat</keyword>
<evidence type="ECO:0000256" key="4">
    <source>
        <dbReference type="SAM" id="MobiDB-lite"/>
    </source>
</evidence>
<dbReference type="PROSITE" id="PS50082">
    <property type="entry name" value="WD_REPEATS_2"/>
    <property type="match status" value="1"/>
</dbReference>
<evidence type="ECO:0000313" key="6">
    <source>
        <dbReference type="Proteomes" id="UP000719766"/>
    </source>
</evidence>
<evidence type="ECO:0000256" key="1">
    <source>
        <dbReference type="ARBA" id="ARBA00022574"/>
    </source>
</evidence>
<dbReference type="AlphaFoldDB" id="A0A9P7DH23"/>
<dbReference type="Pfam" id="PF00400">
    <property type="entry name" value="WD40"/>
    <property type="match status" value="1"/>
</dbReference>
<proteinExistence type="predicted"/>
<dbReference type="InterPro" id="IPR001680">
    <property type="entry name" value="WD40_rpt"/>
</dbReference>
<dbReference type="GeneID" id="64604432"/>
<accession>A0A9P7DH23</accession>
<dbReference type="Gene3D" id="2.130.10.10">
    <property type="entry name" value="YVTN repeat-like/Quinoprotein amine dehydrogenase"/>
    <property type="match status" value="2"/>
</dbReference>
<dbReference type="PROSITE" id="PS50294">
    <property type="entry name" value="WD_REPEATS_REGION"/>
    <property type="match status" value="1"/>
</dbReference>
<protein>
    <recommendedName>
        <fullName evidence="7">WD40 repeat-like protein</fullName>
    </recommendedName>
</protein>
<organism evidence="5 6">
    <name type="scientific">Suillus plorans</name>
    <dbReference type="NCBI Taxonomy" id="116603"/>
    <lineage>
        <taxon>Eukaryota</taxon>
        <taxon>Fungi</taxon>
        <taxon>Dikarya</taxon>
        <taxon>Basidiomycota</taxon>
        <taxon>Agaricomycotina</taxon>
        <taxon>Agaricomycetes</taxon>
        <taxon>Agaricomycetidae</taxon>
        <taxon>Boletales</taxon>
        <taxon>Suillineae</taxon>
        <taxon>Suillaceae</taxon>
        <taxon>Suillus</taxon>
    </lineage>
</organism>
<dbReference type="RefSeq" id="XP_041160284.1">
    <property type="nucleotide sequence ID" value="XM_041310668.1"/>
</dbReference>
<evidence type="ECO:0000256" key="2">
    <source>
        <dbReference type="ARBA" id="ARBA00022737"/>
    </source>
</evidence>
<feature type="region of interest" description="Disordered" evidence="4">
    <location>
        <begin position="337"/>
        <end position="372"/>
    </location>
</feature>
<feature type="region of interest" description="Disordered" evidence="4">
    <location>
        <begin position="271"/>
        <end position="311"/>
    </location>
</feature>
<evidence type="ECO:0000313" key="5">
    <source>
        <dbReference type="EMBL" id="KAG1793979.1"/>
    </source>
</evidence>
<dbReference type="SMART" id="SM00320">
    <property type="entry name" value="WD40"/>
    <property type="match status" value="4"/>
</dbReference>
<keyword evidence="2" id="KW-0677">Repeat</keyword>
<keyword evidence="6" id="KW-1185">Reference proteome</keyword>
<evidence type="ECO:0000256" key="3">
    <source>
        <dbReference type="PROSITE-ProRule" id="PRU00221"/>
    </source>
</evidence>
<dbReference type="SUPFAM" id="SSF101908">
    <property type="entry name" value="Putative isomerase YbhE"/>
    <property type="match status" value="1"/>
</dbReference>
<sequence>MASSSMQPDAAENKSILTSVMTLEGHEPWKFLYEDGEHHEFKYILSISYSPDDKQMISGSGDKTIRRWDLREGKEIEEAREVCENGIDAVAVSRDGRWVVTAGYSLGLKMHRYLRGQRVGSGWVRAWNSLDMELGSTPDKDGGRKLPVFWTTKNKSIVAASNCMDDDTTIHEFDASTLKIVGAPFKHTEKIFGLALSSDCVLLASSSYLIIKLWVFESRQLLASFDVSEYPALVFSPNSRQLAYTIFNDTKIFICDIPANILASVGLEAQPSTNKSDSRHAGLLNSDATPRPARRKPVIIPAMSPIPRPLPARDPHARLRFLRKLFSRTDAGRIDEPNLLDFPATSPLPRPLPKHDENSRRTPAPPTTQSSVINTFPTLKSPLNRLSSWWRASPTIVDVPLAPAKLTLVSTVVGNFAVHRRCFVFAKK</sequence>
<gene>
    <name evidence="5" type="ORF">HD556DRAFT_460680</name>
</gene>
<dbReference type="InterPro" id="IPR015943">
    <property type="entry name" value="WD40/YVTN_repeat-like_dom_sf"/>
</dbReference>
<reference evidence="5" key="1">
    <citation type="journal article" date="2020" name="New Phytol.">
        <title>Comparative genomics reveals dynamic genome evolution in host specialist ectomycorrhizal fungi.</title>
        <authorList>
            <person name="Lofgren L.A."/>
            <person name="Nguyen N.H."/>
            <person name="Vilgalys R."/>
            <person name="Ruytinx J."/>
            <person name="Liao H.L."/>
            <person name="Branco S."/>
            <person name="Kuo A."/>
            <person name="LaButti K."/>
            <person name="Lipzen A."/>
            <person name="Andreopoulos W."/>
            <person name="Pangilinan J."/>
            <person name="Riley R."/>
            <person name="Hundley H."/>
            <person name="Na H."/>
            <person name="Barry K."/>
            <person name="Grigoriev I.V."/>
            <person name="Stajich J.E."/>
            <person name="Kennedy P.G."/>
        </authorList>
    </citation>
    <scope>NUCLEOTIDE SEQUENCE</scope>
    <source>
        <strain evidence="5">S12</strain>
    </source>
</reference>
<evidence type="ECO:0008006" key="7">
    <source>
        <dbReference type="Google" id="ProtNLM"/>
    </source>
</evidence>
<dbReference type="OrthoDB" id="2624652at2759"/>
<dbReference type="PANTHER" id="PTHR19848">
    <property type="entry name" value="WD40 REPEAT PROTEIN"/>
    <property type="match status" value="1"/>
</dbReference>
<name>A0A9P7DH23_9AGAM</name>
<dbReference type="PANTHER" id="PTHR19848:SF8">
    <property type="entry name" value="F-BOX AND WD REPEAT DOMAIN CONTAINING 7"/>
    <property type="match status" value="1"/>
</dbReference>